<protein>
    <submittedName>
        <fullName evidence="5">NTE family protein RssA</fullName>
    </submittedName>
</protein>
<dbReference type="EMBL" id="CAADRM010000025">
    <property type="protein sequence ID" value="VFU12010.1"/>
    <property type="molecule type" value="Genomic_DNA"/>
</dbReference>
<keyword evidence="2" id="KW-0442">Lipid degradation</keyword>
<feature type="domain" description="PNPLA" evidence="4">
    <location>
        <begin position="7"/>
        <end position="196"/>
    </location>
</feature>
<dbReference type="GO" id="GO:0016042">
    <property type="term" value="P:lipid catabolic process"/>
    <property type="evidence" value="ECO:0007669"/>
    <property type="project" value="UniProtKB-KW"/>
</dbReference>
<name>A0A485LXE2_9ZZZZ</name>
<dbReference type="Pfam" id="PF01734">
    <property type="entry name" value="Patatin"/>
    <property type="match status" value="1"/>
</dbReference>
<dbReference type="AlphaFoldDB" id="A0A485LXE2"/>
<dbReference type="PANTHER" id="PTHR14226">
    <property type="entry name" value="NEUROPATHY TARGET ESTERASE/SWISS CHEESE D.MELANOGASTER"/>
    <property type="match status" value="1"/>
</dbReference>
<gene>
    <name evidence="5" type="primary">rssA</name>
    <name evidence="5" type="ORF">SCFA_1200004</name>
</gene>
<reference evidence="5" key="1">
    <citation type="submission" date="2019-03" db="EMBL/GenBank/DDBJ databases">
        <authorList>
            <person name="Hao L."/>
        </authorList>
    </citation>
    <scope>NUCLEOTIDE SEQUENCE</scope>
</reference>
<organism evidence="5">
    <name type="scientific">anaerobic digester metagenome</name>
    <dbReference type="NCBI Taxonomy" id="1263854"/>
    <lineage>
        <taxon>unclassified sequences</taxon>
        <taxon>metagenomes</taxon>
        <taxon>ecological metagenomes</taxon>
    </lineage>
</organism>
<dbReference type="SUPFAM" id="SSF52151">
    <property type="entry name" value="FabD/lysophospholipase-like"/>
    <property type="match status" value="1"/>
</dbReference>
<evidence type="ECO:0000259" key="4">
    <source>
        <dbReference type="PROSITE" id="PS51635"/>
    </source>
</evidence>
<dbReference type="Gene3D" id="3.40.1090.10">
    <property type="entry name" value="Cytosolic phospholipase A2 catalytic domain"/>
    <property type="match status" value="2"/>
</dbReference>
<dbReference type="InterPro" id="IPR002641">
    <property type="entry name" value="PNPLA_dom"/>
</dbReference>
<sequence>MGFKLGVALGGGGVRGLANIGVMQALFDAGIVPDMVAGTSMGAIVGALYADTLDIAKTREIVCGALCSEDFQKKARRLASSPGDEQGLFDQIYGKARKGYLFYRFLFMKSMIPAGVFFAGVDDLIPDKDFSELKLPFACMALDIVSGYPEILRSGSVRQAVRASSSVPGMLPPVQIGRSRYVDGGWAERVPVSAARFLGADFVLGVDVSRETALLEYDEQIRNSMDVLFRADDIARALMNTLRIRQADFVIYPEVGDAPWSDFSNIEEYITAGYQAAARAVPALKKAMRTARIKRFLWKRRSMS</sequence>
<accession>A0A485LXE2</accession>
<dbReference type="PROSITE" id="PS51635">
    <property type="entry name" value="PNPLA"/>
    <property type="match status" value="1"/>
</dbReference>
<evidence type="ECO:0000256" key="2">
    <source>
        <dbReference type="ARBA" id="ARBA00022963"/>
    </source>
</evidence>
<evidence type="ECO:0000256" key="1">
    <source>
        <dbReference type="ARBA" id="ARBA00022801"/>
    </source>
</evidence>
<keyword evidence="3" id="KW-0443">Lipid metabolism</keyword>
<keyword evidence="1" id="KW-0378">Hydrolase</keyword>
<dbReference type="GO" id="GO:0016787">
    <property type="term" value="F:hydrolase activity"/>
    <property type="evidence" value="ECO:0007669"/>
    <property type="project" value="UniProtKB-KW"/>
</dbReference>
<dbReference type="InterPro" id="IPR016035">
    <property type="entry name" value="Acyl_Trfase/lysoPLipase"/>
</dbReference>
<evidence type="ECO:0000313" key="5">
    <source>
        <dbReference type="EMBL" id="VFU12010.1"/>
    </source>
</evidence>
<dbReference type="InterPro" id="IPR050301">
    <property type="entry name" value="NTE"/>
</dbReference>
<dbReference type="PANTHER" id="PTHR14226:SF29">
    <property type="entry name" value="NEUROPATHY TARGET ESTERASE SWS"/>
    <property type="match status" value="1"/>
</dbReference>
<proteinExistence type="predicted"/>
<evidence type="ECO:0000256" key="3">
    <source>
        <dbReference type="ARBA" id="ARBA00023098"/>
    </source>
</evidence>